<sequence length="15" mass="1676">MEGRRPRSDPPSCTS</sequence>
<reference evidence="1" key="1">
    <citation type="submission" date="2014-09" db="EMBL/GenBank/DDBJ databases">
        <authorList>
            <person name="Magalhaes I.L.F."/>
            <person name="Oliveira U."/>
            <person name="Santos F.R."/>
            <person name="Vidigal T.H.D.A."/>
            <person name="Brescovit A.D."/>
            <person name="Santos A.J."/>
        </authorList>
    </citation>
    <scope>NUCLEOTIDE SEQUENCE</scope>
    <source>
        <tissue evidence="1">Shoot tissue taken approximately 20 cm above the soil surface</tissue>
    </source>
</reference>
<accession>A0A0A9FJC2</accession>
<name>A0A0A9FJC2_ARUDO</name>
<proteinExistence type="predicted"/>
<dbReference type="EMBL" id="GBRH01187685">
    <property type="protein sequence ID" value="JAE10211.1"/>
    <property type="molecule type" value="Transcribed_RNA"/>
</dbReference>
<organism evidence="1">
    <name type="scientific">Arundo donax</name>
    <name type="common">Giant reed</name>
    <name type="synonym">Donax arundinaceus</name>
    <dbReference type="NCBI Taxonomy" id="35708"/>
    <lineage>
        <taxon>Eukaryota</taxon>
        <taxon>Viridiplantae</taxon>
        <taxon>Streptophyta</taxon>
        <taxon>Embryophyta</taxon>
        <taxon>Tracheophyta</taxon>
        <taxon>Spermatophyta</taxon>
        <taxon>Magnoliopsida</taxon>
        <taxon>Liliopsida</taxon>
        <taxon>Poales</taxon>
        <taxon>Poaceae</taxon>
        <taxon>PACMAD clade</taxon>
        <taxon>Arundinoideae</taxon>
        <taxon>Arundineae</taxon>
        <taxon>Arundo</taxon>
    </lineage>
</organism>
<evidence type="ECO:0000313" key="1">
    <source>
        <dbReference type="EMBL" id="JAE10211.1"/>
    </source>
</evidence>
<protein>
    <submittedName>
        <fullName evidence="1">Uncharacterized protein</fullName>
    </submittedName>
</protein>
<reference evidence="1" key="2">
    <citation type="journal article" date="2015" name="Data Brief">
        <title>Shoot transcriptome of the giant reed, Arundo donax.</title>
        <authorList>
            <person name="Barrero R.A."/>
            <person name="Guerrero F.D."/>
            <person name="Moolhuijzen P."/>
            <person name="Goolsby J.A."/>
            <person name="Tidwell J."/>
            <person name="Bellgard S.E."/>
            <person name="Bellgard M.I."/>
        </authorList>
    </citation>
    <scope>NUCLEOTIDE SEQUENCE</scope>
    <source>
        <tissue evidence="1">Shoot tissue taken approximately 20 cm above the soil surface</tissue>
    </source>
</reference>